<dbReference type="EMBL" id="GEDG01032277">
    <property type="protein sequence ID" value="JAP10895.1"/>
    <property type="molecule type" value="Transcribed_RNA"/>
</dbReference>
<organism evidence="1">
    <name type="scientific">Solanum chacoense</name>
    <name type="common">Chaco potato</name>
    <dbReference type="NCBI Taxonomy" id="4108"/>
    <lineage>
        <taxon>Eukaryota</taxon>
        <taxon>Viridiplantae</taxon>
        <taxon>Streptophyta</taxon>
        <taxon>Embryophyta</taxon>
        <taxon>Tracheophyta</taxon>
        <taxon>Spermatophyta</taxon>
        <taxon>Magnoliopsida</taxon>
        <taxon>eudicotyledons</taxon>
        <taxon>Gunneridae</taxon>
        <taxon>Pentapetalae</taxon>
        <taxon>asterids</taxon>
        <taxon>lamiids</taxon>
        <taxon>Solanales</taxon>
        <taxon>Solanaceae</taxon>
        <taxon>Solanoideae</taxon>
        <taxon>Solaneae</taxon>
        <taxon>Solanum</taxon>
    </lineage>
</organism>
<evidence type="ECO:0000313" key="1">
    <source>
        <dbReference type="EMBL" id="JAP10895.1"/>
    </source>
</evidence>
<dbReference type="AlphaFoldDB" id="A0A0V0GRM9"/>
<proteinExistence type="predicted"/>
<name>A0A0V0GRM9_SOLCH</name>
<sequence>MSQTFFPSNQPSEALHLGRSHTFPYCVPRSNGSSCTSFKSPVSIIYSLKISHLCDVHMLICLALE</sequence>
<reference evidence="1" key="1">
    <citation type="submission" date="2015-12" db="EMBL/GenBank/DDBJ databases">
        <title>Gene expression during late stages of embryo sac development: a critical building block for successful pollen-pistil interactions.</title>
        <authorList>
            <person name="Liu Y."/>
            <person name="Joly V."/>
            <person name="Sabar M."/>
            <person name="Matton D.P."/>
        </authorList>
    </citation>
    <scope>NUCLEOTIDE SEQUENCE</scope>
</reference>
<protein>
    <submittedName>
        <fullName evidence="1">Putative ovule protein</fullName>
    </submittedName>
</protein>
<accession>A0A0V0GRM9</accession>